<gene>
    <name evidence="1" type="ORF">CK203_089250</name>
</gene>
<reference evidence="1 2" key="1">
    <citation type="journal article" date="2018" name="PLoS Genet.">
        <title>Population sequencing reveals clonal diversity and ancestral inbreeding in the grapevine cultivar Chardonnay.</title>
        <authorList>
            <person name="Roach M.J."/>
            <person name="Johnson D.L."/>
            <person name="Bohlmann J."/>
            <person name="van Vuuren H.J."/>
            <person name="Jones S.J."/>
            <person name="Pretorius I.S."/>
            <person name="Schmidt S.A."/>
            <person name="Borneman A.R."/>
        </authorList>
    </citation>
    <scope>NUCLEOTIDE SEQUENCE [LARGE SCALE GENOMIC DNA]</scope>
    <source>
        <strain evidence="2">cv. Chardonnay</strain>
        <tissue evidence="1">Leaf</tissue>
    </source>
</reference>
<dbReference type="EMBL" id="QGNW01001879">
    <property type="protein sequence ID" value="RVW28780.1"/>
    <property type="molecule type" value="Genomic_DNA"/>
</dbReference>
<evidence type="ECO:0000313" key="2">
    <source>
        <dbReference type="Proteomes" id="UP000288805"/>
    </source>
</evidence>
<protein>
    <submittedName>
        <fullName evidence="1">Uncharacterized protein</fullName>
    </submittedName>
</protein>
<comment type="caution">
    <text evidence="1">The sequence shown here is derived from an EMBL/GenBank/DDBJ whole genome shotgun (WGS) entry which is preliminary data.</text>
</comment>
<name>A0A438CZX9_VITVI</name>
<sequence>MFGSQLGSSSQALNLTVITDEALMEEASSGSEAVGGVVLGPLRIILADGREAEVSDLAGREFRAFEEGVRGGFGKGFPRGCGGEGKKGEPCWHSSSLAMFSRSLGMPTKGFKGKFCFTQKNEREETSERKVEW</sequence>
<accession>A0A438CZX9</accession>
<evidence type="ECO:0000313" key="1">
    <source>
        <dbReference type="EMBL" id="RVW28780.1"/>
    </source>
</evidence>
<dbReference type="Proteomes" id="UP000288805">
    <property type="component" value="Unassembled WGS sequence"/>
</dbReference>
<proteinExistence type="predicted"/>
<dbReference type="AlphaFoldDB" id="A0A438CZX9"/>
<organism evidence="1 2">
    <name type="scientific">Vitis vinifera</name>
    <name type="common">Grape</name>
    <dbReference type="NCBI Taxonomy" id="29760"/>
    <lineage>
        <taxon>Eukaryota</taxon>
        <taxon>Viridiplantae</taxon>
        <taxon>Streptophyta</taxon>
        <taxon>Embryophyta</taxon>
        <taxon>Tracheophyta</taxon>
        <taxon>Spermatophyta</taxon>
        <taxon>Magnoliopsida</taxon>
        <taxon>eudicotyledons</taxon>
        <taxon>Gunneridae</taxon>
        <taxon>Pentapetalae</taxon>
        <taxon>rosids</taxon>
        <taxon>Vitales</taxon>
        <taxon>Vitaceae</taxon>
        <taxon>Viteae</taxon>
        <taxon>Vitis</taxon>
    </lineage>
</organism>